<dbReference type="AlphaFoldDB" id="A0A172TC75"/>
<dbReference type="GO" id="GO:0051537">
    <property type="term" value="F:2 iron, 2 sulfur cluster binding"/>
    <property type="evidence" value="ECO:0007669"/>
    <property type="project" value="TreeGrafter"/>
</dbReference>
<dbReference type="RefSeq" id="WP_064015679.1">
    <property type="nucleotide sequence ID" value="NZ_CP011387.1"/>
</dbReference>
<evidence type="ECO:0000313" key="2">
    <source>
        <dbReference type="EMBL" id="ANE44591.1"/>
    </source>
</evidence>
<reference evidence="2 3" key="1">
    <citation type="submission" date="2015-01" db="EMBL/GenBank/DDBJ databases">
        <title>Deinococcus puniceus/DY1/ whole genome sequencing.</title>
        <authorList>
            <person name="Kim M.K."/>
            <person name="Srinivasan S."/>
            <person name="Lee J.-J."/>
        </authorList>
    </citation>
    <scope>NUCLEOTIDE SEQUENCE [LARGE SCALE GENOMIC DNA]</scope>
    <source>
        <strain evidence="2 3">DY1</strain>
    </source>
</reference>
<dbReference type="Proteomes" id="UP000077363">
    <property type="component" value="Chromosome"/>
</dbReference>
<dbReference type="NCBIfam" id="TIGR00049">
    <property type="entry name" value="iron-sulfur cluster assembly accessory protein"/>
    <property type="match status" value="1"/>
</dbReference>
<dbReference type="GO" id="GO:0016226">
    <property type="term" value="P:iron-sulfur cluster assembly"/>
    <property type="evidence" value="ECO:0007669"/>
    <property type="project" value="InterPro"/>
</dbReference>
<evidence type="ECO:0000313" key="3">
    <source>
        <dbReference type="Proteomes" id="UP000077363"/>
    </source>
</evidence>
<keyword evidence="3" id="KW-1185">Reference proteome</keyword>
<dbReference type="PANTHER" id="PTHR43011:SF1">
    <property type="entry name" value="IRON-SULFUR CLUSTER ASSEMBLY 2 HOMOLOG, MITOCHONDRIAL"/>
    <property type="match status" value="1"/>
</dbReference>
<dbReference type="SUPFAM" id="SSF89360">
    <property type="entry name" value="HesB-like domain"/>
    <property type="match status" value="1"/>
</dbReference>
<dbReference type="KEGG" id="dpu:SU48_13410"/>
<evidence type="ECO:0000259" key="1">
    <source>
        <dbReference type="Pfam" id="PF01521"/>
    </source>
</evidence>
<dbReference type="InterPro" id="IPR016092">
    <property type="entry name" value="ATAP"/>
</dbReference>
<sequence>MTASVNQDQSVLDQGGNGAAPEITISEFGALRATGILANSGKENAGVRVFIKSGGCSGYQYGMAIDDRELEGDTIVVDRGIKLLVDRMSIALLRGSEVDFVENMMGGGFTVNNPNATSSCGCGHSFRTDSAQSPAGEGSGGCSSH</sequence>
<feature type="domain" description="Core" evidence="1">
    <location>
        <begin position="24"/>
        <end position="123"/>
    </location>
</feature>
<accession>A0A172TC75</accession>
<dbReference type="GO" id="GO:0005506">
    <property type="term" value="F:iron ion binding"/>
    <property type="evidence" value="ECO:0007669"/>
    <property type="project" value="TreeGrafter"/>
</dbReference>
<dbReference type="InterPro" id="IPR035903">
    <property type="entry name" value="HesB-like_dom_sf"/>
</dbReference>
<dbReference type="InterPro" id="IPR000361">
    <property type="entry name" value="ATAP_core_dom"/>
</dbReference>
<dbReference type="PANTHER" id="PTHR43011">
    <property type="entry name" value="IRON-SULFUR CLUSTER ASSEMBLY 2 HOMOLOG, MITOCHONDRIAL"/>
    <property type="match status" value="1"/>
</dbReference>
<dbReference type="GO" id="GO:0051539">
    <property type="term" value="F:4 iron, 4 sulfur cluster binding"/>
    <property type="evidence" value="ECO:0007669"/>
    <property type="project" value="TreeGrafter"/>
</dbReference>
<dbReference type="STRING" id="1182568.SU48_13410"/>
<dbReference type="Gene3D" id="2.60.300.12">
    <property type="entry name" value="HesB-like domain"/>
    <property type="match status" value="1"/>
</dbReference>
<name>A0A172TC75_9DEIO</name>
<dbReference type="PROSITE" id="PS01152">
    <property type="entry name" value="HESB"/>
    <property type="match status" value="1"/>
</dbReference>
<protein>
    <submittedName>
        <fullName evidence="2">Heme biosynthesis protein HemY</fullName>
    </submittedName>
</protein>
<dbReference type="Pfam" id="PF01521">
    <property type="entry name" value="Fe-S_biosyn"/>
    <property type="match status" value="1"/>
</dbReference>
<dbReference type="InterPro" id="IPR017870">
    <property type="entry name" value="FeS_cluster_insertion_CS"/>
</dbReference>
<dbReference type="PATRIC" id="fig|1182568.3.peg.2766"/>
<gene>
    <name evidence="2" type="ORF">SU48_13410</name>
</gene>
<organism evidence="2 3">
    <name type="scientific">Deinococcus puniceus</name>
    <dbReference type="NCBI Taxonomy" id="1182568"/>
    <lineage>
        <taxon>Bacteria</taxon>
        <taxon>Thermotogati</taxon>
        <taxon>Deinococcota</taxon>
        <taxon>Deinococci</taxon>
        <taxon>Deinococcales</taxon>
        <taxon>Deinococcaceae</taxon>
        <taxon>Deinococcus</taxon>
    </lineage>
</organism>
<dbReference type="OrthoDB" id="9801228at2"/>
<proteinExistence type="predicted"/>
<dbReference type="EMBL" id="CP011387">
    <property type="protein sequence ID" value="ANE44591.1"/>
    <property type="molecule type" value="Genomic_DNA"/>
</dbReference>